<evidence type="ECO:0000259" key="14">
    <source>
        <dbReference type="PROSITE" id="PS51192"/>
    </source>
</evidence>
<organism evidence="16 17">
    <name type="scientific">Choanephora cucurbitarum</name>
    <dbReference type="NCBI Taxonomy" id="101091"/>
    <lineage>
        <taxon>Eukaryota</taxon>
        <taxon>Fungi</taxon>
        <taxon>Fungi incertae sedis</taxon>
        <taxon>Mucoromycota</taxon>
        <taxon>Mucoromycotina</taxon>
        <taxon>Mucoromycetes</taxon>
        <taxon>Mucorales</taxon>
        <taxon>Mucorineae</taxon>
        <taxon>Choanephoraceae</taxon>
        <taxon>Choanephoroideae</taxon>
        <taxon>Choanephora</taxon>
    </lineage>
</organism>
<dbReference type="InParanoid" id="A0A1C7NM50"/>
<evidence type="ECO:0000256" key="11">
    <source>
        <dbReference type="ARBA" id="ARBA00047984"/>
    </source>
</evidence>
<dbReference type="FunFam" id="3.40.50.300:FF:000324">
    <property type="entry name" value="pre-mRNA-splicing factor ATP-dependent RNA helicase DHX15"/>
    <property type="match status" value="1"/>
</dbReference>
<evidence type="ECO:0000259" key="15">
    <source>
        <dbReference type="PROSITE" id="PS51194"/>
    </source>
</evidence>
<dbReference type="FunCoup" id="A0A1C7NM50">
    <property type="interactions" value="1216"/>
</dbReference>
<dbReference type="STRING" id="101091.A0A1C7NM50"/>
<evidence type="ECO:0000256" key="8">
    <source>
        <dbReference type="ARBA" id="ARBA00023187"/>
    </source>
</evidence>
<sequence>MTDNPYLAHLKTDKDESNPFKGMTPRKTTAKQAEKLENGTNNPFTGKAFSAKYQKILEGRRKLPVHAQRQEFLDMVHKNQFVVLVGETGSGKTTQIPQFLAYDELPHLKGKMIACTQPRRVAAMSVAQRVADEMDVKLGQEVGYSIRFEDNTSPNTFLKYMTDGMLLREAMSDPLMSRYSAVILDEAHERTLNTDILMGLLKEICKKRKDLQVIVMSATLDAGKFQKYFDDAPLLSVPGRTFPVEIFYTPEPERDYLEAAIRTCLQIHVSEPEGDILVFLTGEEEIETAVAKIKAEGDELIRSQGAGPLKVLPLYSSLPPRAQQQIFEAAPPPRNGVPGRKIVVSTNIAETSLTIDGIVYVIDPGFAKQKVYNPRIRVESLLVSPISKASAQQRAGRAGRTRPGKSFRLYTETAFNQELIETTYPEILRSNLGNVVLQLKKLGIDDLVHFDFMDPPAPETLMRALELLNYLGALDDDGEMTPTGELMSAFPLDPQLSKMLIESPRFNCSNEILSIAALLSVPQIWVRPNNARKAADEAKAQFAHADGDHLTLLNAYHAYKTNYEDANWCFDNFLNHRSLKSADNVRNQLMRTMEKYDLELVSTDFENRSYYTNIRRAIVAGYFMQVAHLERSGHYLTVKDNQIVQLHPSSCLDHKPEWVLYNEFVLTTRNYIRTCIEVKADWLLETAPSYYDLSNFPNCHGKRQLQAIANKKYRNDEEKKTSKKRKY</sequence>
<dbReference type="GO" id="GO:0005524">
    <property type="term" value="F:ATP binding"/>
    <property type="evidence" value="ECO:0007669"/>
    <property type="project" value="UniProtKB-KW"/>
</dbReference>
<evidence type="ECO:0000256" key="12">
    <source>
        <dbReference type="ARBA" id="ARBA00055599"/>
    </source>
</evidence>
<keyword evidence="6 16" id="KW-0347">Helicase</keyword>
<dbReference type="InterPro" id="IPR027417">
    <property type="entry name" value="P-loop_NTPase"/>
</dbReference>
<dbReference type="Gene3D" id="1.20.120.1080">
    <property type="match status" value="1"/>
</dbReference>
<dbReference type="PROSITE" id="PS00690">
    <property type="entry name" value="DEAH_ATP_HELICASE"/>
    <property type="match status" value="1"/>
</dbReference>
<dbReference type="AlphaFoldDB" id="A0A1C7NM50"/>
<dbReference type="GO" id="GO:0071014">
    <property type="term" value="C:post-mRNA release spliceosomal complex"/>
    <property type="evidence" value="ECO:0007669"/>
    <property type="project" value="EnsemblFungi"/>
</dbReference>
<dbReference type="InterPro" id="IPR001650">
    <property type="entry name" value="Helicase_C-like"/>
</dbReference>
<feature type="region of interest" description="Disordered" evidence="13">
    <location>
        <begin position="1"/>
        <end position="32"/>
    </location>
</feature>
<accession>A0A1C7NM50</accession>
<dbReference type="InterPro" id="IPR011545">
    <property type="entry name" value="DEAD/DEAH_box_helicase_dom"/>
</dbReference>
<dbReference type="Pfam" id="PF04408">
    <property type="entry name" value="WHD_HA2"/>
    <property type="match status" value="1"/>
</dbReference>
<dbReference type="FunFam" id="1.20.120.1080:FF:000003">
    <property type="entry name" value="Pre-mRNA-splicing factor ATP-dependent RNA helicase PRP43"/>
    <property type="match status" value="1"/>
</dbReference>
<dbReference type="Pfam" id="PF07717">
    <property type="entry name" value="OB_NTP_bind"/>
    <property type="match status" value="1"/>
</dbReference>
<keyword evidence="3" id="KW-0507">mRNA processing</keyword>
<protein>
    <recommendedName>
        <fullName evidence="2">RNA helicase</fullName>
        <ecNumber evidence="2">3.6.4.13</ecNumber>
    </recommendedName>
</protein>
<keyword evidence="17" id="KW-1185">Reference proteome</keyword>
<feature type="domain" description="Helicase C-terminal" evidence="15">
    <location>
        <begin position="263"/>
        <end position="443"/>
    </location>
</feature>
<evidence type="ECO:0000256" key="3">
    <source>
        <dbReference type="ARBA" id="ARBA00022664"/>
    </source>
</evidence>
<dbReference type="GO" id="GO:0000462">
    <property type="term" value="P:maturation of SSU-rRNA from tricistronic rRNA transcript (SSU-rRNA, 5.8S rRNA, LSU-rRNA)"/>
    <property type="evidence" value="ECO:0007669"/>
    <property type="project" value="EnsemblFungi"/>
</dbReference>
<dbReference type="Proteomes" id="UP000093000">
    <property type="component" value="Unassembled WGS sequence"/>
</dbReference>
<feature type="domain" description="Helicase ATP-binding" evidence="14">
    <location>
        <begin position="73"/>
        <end position="238"/>
    </location>
</feature>
<evidence type="ECO:0000313" key="16">
    <source>
        <dbReference type="EMBL" id="OBZ88344.1"/>
    </source>
</evidence>
<dbReference type="PROSITE" id="PS51192">
    <property type="entry name" value="HELICASE_ATP_BIND_1"/>
    <property type="match status" value="1"/>
</dbReference>
<dbReference type="Pfam" id="PF21010">
    <property type="entry name" value="HA2_C"/>
    <property type="match status" value="1"/>
</dbReference>
<keyword evidence="5" id="KW-0378">Hydrolase</keyword>
<dbReference type="SMART" id="SM00847">
    <property type="entry name" value="HA2"/>
    <property type="match status" value="1"/>
</dbReference>
<comment type="function">
    <text evidence="12">Pre-mRNA processing factor involved in disassembly of spliceosomes after the release of mature mRNA.</text>
</comment>
<dbReference type="EC" id="3.6.4.13" evidence="2"/>
<dbReference type="GO" id="GO:0003724">
    <property type="term" value="F:RNA helicase activity"/>
    <property type="evidence" value="ECO:0007669"/>
    <property type="project" value="UniProtKB-EC"/>
</dbReference>
<dbReference type="CDD" id="cd18791">
    <property type="entry name" value="SF2_C_RHA"/>
    <property type="match status" value="1"/>
</dbReference>
<dbReference type="InterPro" id="IPR044756">
    <property type="entry name" value="DHX15_DEXHc"/>
</dbReference>
<evidence type="ECO:0000313" key="17">
    <source>
        <dbReference type="Proteomes" id="UP000093000"/>
    </source>
</evidence>
<comment type="caution">
    <text evidence="16">The sequence shown here is derived from an EMBL/GenBank/DDBJ whole genome shotgun (WGS) entry which is preliminary data.</text>
</comment>
<dbReference type="PANTHER" id="PTHR18934">
    <property type="entry name" value="ATP-DEPENDENT RNA HELICASE"/>
    <property type="match status" value="1"/>
</dbReference>
<dbReference type="SMART" id="SM00487">
    <property type="entry name" value="DEXDc"/>
    <property type="match status" value="1"/>
</dbReference>
<dbReference type="GO" id="GO:0016787">
    <property type="term" value="F:hydrolase activity"/>
    <property type="evidence" value="ECO:0007669"/>
    <property type="project" value="UniProtKB-KW"/>
</dbReference>
<keyword evidence="9" id="KW-0539">Nucleus</keyword>
<dbReference type="FunFam" id="3.40.50.300:FF:000007">
    <property type="entry name" value="Pre-mRNA-splicing factor ATP-dependent RNA helicase"/>
    <property type="match status" value="1"/>
</dbReference>
<dbReference type="GO" id="GO:0000390">
    <property type="term" value="P:spliceosomal complex disassembly"/>
    <property type="evidence" value="ECO:0007669"/>
    <property type="project" value="EnsemblFungi"/>
</dbReference>
<comment type="catalytic activity">
    <reaction evidence="11">
        <text>ATP + H2O = ADP + phosphate + H(+)</text>
        <dbReference type="Rhea" id="RHEA:13065"/>
        <dbReference type="ChEBI" id="CHEBI:15377"/>
        <dbReference type="ChEBI" id="CHEBI:15378"/>
        <dbReference type="ChEBI" id="CHEBI:30616"/>
        <dbReference type="ChEBI" id="CHEBI:43474"/>
        <dbReference type="ChEBI" id="CHEBI:456216"/>
        <dbReference type="EC" id="3.6.4.13"/>
    </reaction>
</comment>
<evidence type="ECO:0000256" key="9">
    <source>
        <dbReference type="ARBA" id="ARBA00023242"/>
    </source>
</evidence>
<evidence type="ECO:0000256" key="13">
    <source>
        <dbReference type="SAM" id="MobiDB-lite"/>
    </source>
</evidence>
<dbReference type="InterPro" id="IPR002464">
    <property type="entry name" value="DNA/RNA_helicase_DEAH_CS"/>
</dbReference>
<proteinExistence type="inferred from homology"/>
<evidence type="ECO:0000256" key="2">
    <source>
        <dbReference type="ARBA" id="ARBA00012552"/>
    </source>
</evidence>
<evidence type="ECO:0000256" key="5">
    <source>
        <dbReference type="ARBA" id="ARBA00022801"/>
    </source>
</evidence>
<dbReference type="SUPFAM" id="SSF52540">
    <property type="entry name" value="P-loop containing nucleoside triphosphate hydrolases"/>
    <property type="match status" value="1"/>
</dbReference>
<dbReference type="OrthoDB" id="10253254at2759"/>
<name>A0A1C7NM50_9FUNG</name>
<dbReference type="SMART" id="SM00490">
    <property type="entry name" value="HELICc"/>
    <property type="match status" value="1"/>
</dbReference>
<dbReference type="CDD" id="cd17973">
    <property type="entry name" value="DEXHc_DHX15"/>
    <property type="match status" value="1"/>
</dbReference>
<keyword evidence="8" id="KW-0508">mRNA splicing</keyword>
<dbReference type="Gene3D" id="3.40.50.300">
    <property type="entry name" value="P-loop containing nucleotide triphosphate hydrolases"/>
    <property type="match status" value="2"/>
</dbReference>
<dbReference type="PANTHER" id="PTHR18934:SF109">
    <property type="entry name" value="ATP-DEPENDENT RNA HELICASE DHX15 HOMOLOG"/>
    <property type="match status" value="1"/>
</dbReference>
<dbReference type="GO" id="GO:0005684">
    <property type="term" value="C:U2-type spliceosomal complex"/>
    <property type="evidence" value="ECO:0007669"/>
    <property type="project" value="EnsemblFungi"/>
</dbReference>
<dbReference type="PROSITE" id="PS51194">
    <property type="entry name" value="HELICASE_CTER"/>
    <property type="match status" value="1"/>
</dbReference>
<evidence type="ECO:0000256" key="4">
    <source>
        <dbReference type="ARBA" id="ARBA00022741"/>
    </source>
</evidence>
<dbReference type="GO" id="GO:0000466">
    <property type="term" value="P:maturation of 5.8S rRNA from tricistronic rRNA transcript (SSU-rRNA, 5.8S rRNA, LSU-rRNA)"/>
    <property type="evidence" value="ECO:0007669"/>
    <property type="project" value="EnsemblFungi"/>
</dbReference>
<keyword evidence="4" id="KW-0547">Nucleotide-binding</keyword>
<comment type="similarity">
    <text evidence="10">Belongs to the DEAD box helicase family. DEAH subfamily. DDX15/PRP43 sub-subfamily.</text>
</comment>
<dbReference type="Pfam" id="PF00270">
    <property type="entry name" value="DEAD"/>
    <property type="match status" value="1"/>
</dbReference>
<reference evidence="16 17" key="1">
    <citation type="submission" date="2016-03" db="EMBL/GenBank/DDBJ databases">
        <title>Choanephora cucurbitarum.</title>
        <authorList>
            <person name="Min B."/>
            <person name="Park H."/>
            <person name="Park J.-H."/>
            <person name="Shin H.-D."/>
            <person name="Choi I.-G."/>
        </authorList>
    </citation>
    <scope>NUCLEOTIDE SEQUENCE [LARGE SCALE GENOMIC DNA]</scope>
    <source>
        <strain evidence="16 17">KUS-F28377</strain>
    </source>
</reference>
<dbReference type="InterPro" id="IPR014001">
    <property type="entry name" value="Helicase_ATP-bd"/>
</dbReference>
<dbReference type="InterPro" id="IPR048333">
    <property type="entry name" value="HA2_WH"/>
</dbReference>
<dbReference type="GO" id="GO:0032040">
    <property type="term" value="C:small-subunit processome"/>
    <property type="evidence" value="ECO:0007669"/>
    <property type="project" value="EnsemblFungi"/>
</dbReference>
<dbReference type="EMBL" id="LUGH01000158">
    <property type="protein sequence ID" value="OBZ88344.1"/>
    <property type="molecule type" value="Genomic_DNA"/>
</dbReference>
<evidence type="ECO:0000256" key="6">
    <source>
        <dbReference type="ARBA" id="ARBA00022806"/>
    </source>
</evidence>
<dbReference type="InterPro" id="IPR011709">
    <property type="entry name" value="DEAD-box_helicase_OB_fold"/>
</dbReference>
<dbReference type="GO" id="GO:0000463">
    <property type="term" value="P:maturation of LSU-rRNA from tricistronic rRNA transcript (SSU-rRNA, 5.8S rRNA, LSU-rRNA)"/>
    <property type="evidence" value="ECO:0007669"/>
    <property type="project" value="EnsemblFungi"/>
</dbReference>
<dbReference type="GO" id="GO:0003723">
    <property type="term" value="F:RNA binding"/>
    <property type="evidence" value="ECO:0007669"/>
    <property type="project" value="TreeGrafter"/>
</dbReference>
<evidence type="ECO:0000256" key="1">
    <source>
        <dbReference type="ARBA" id="ARBA00004123"/>
    </source>
</evidence>
<keyword evidence="7" id="KW-0067">ATP-binding</keyword>
<comment type="subcellular location">
    <subcellularLocation>
        <location evidence="1">Nucleus</location>
    </subcellularLocation>
</comment>
<evidence type="ECO:0000256" key="7">
    <source>
        <dbReference type="ARBA" id="ARBA00022840"/>
    </source>
</evidence>
<evidence type="ECO:0000256" key="10">
    <source>
        <dbReference type="ARBA" id="ARBA00024333"/>
    </source>
</evidence>
<dbReference type="Pfam" id="PF00271">
    <property type="entry name" value="Helicase_C"/>
    <property type="match status" value="1"/>
</dbReference>
<gene>
    <name evidence="16" type="primary">prp43</name>
    <name evidence="16" type="ORF">A0J61_03601</name>
</gene>
<dbReference type="InterPro" id="IPR007502">
    <property type="entry name" value="Helicase-assoc_dom"/>
</dbReference>